<gene>
    <name evidence="1" type="ORF">ElyMa_001032200</name>
</gene>
<accession>A0AAV4HPD6</accession>
<organism evidence="1 2">
    <name type="scientific">Elysia marginata</name>
    <dbReference type="NCBI Taxonomy" id="1093978"/>
    <lineage>
        <taxon>Eukaryota</taxon>
        <taxon>Metazoa</taxon>
        <taxon>Spiralia</taxon>
        <taxon>Lophotrochozoa</taxon>
        <taxon>Mollusca</taxon>
        <taxon>Gastropoda</taxon>
        <taxon>Heterobranchia</taxon>
        <taxon>Euthyneura</taxon>
        <taxon>Panpulmonata</taxon>
        <taxon>Sacoglossa</taxon>
        <taxon>Placobranchoidea</taxon>
        <taxon>Plakobranchidae</taxon>
        <taxon>Elysia</taxon>
    </lineage>
</organism>
<dbReference type="EMBL" id="BMAT01002096">
    <property type="protein sequence ID" value="GFR98943.1"/>
    <property type="molecule type" value="Genomic_DNA"/>
</dbReference>
<dbReference type="AlphaFoldDB" id="A0AAV4HPD6"/>
<name>A0AAV4HPD6_9GAST</name>
<evidence type="ECO:0000313" key="1">
    <source>
        <dbReference type="EMBL" id="GFR98943.1"/>
    </source>
</evidence>
<protein>
    <submittedName>
        <fullName evidence="1">Uncharacterized protein</fullName>
    </submittedName>
</protein>
<sequence length="114" mass="12829">MSPLRSLMLLHMPGKIHTRGSVDVMYRSEVETTKDFASKDLERQSQNFDCLQRTMEFPVVVLLVLLATLTPMTSAAIEALSDSDRDYVLEKHNSYRADEPAANMPNLVSSEILV</sequence>
<reference evidence="1 2" key="1">
    <citation type="journal article" date="2021" name="Elife">
        <title>Chloroplast acquisition without the gene transfer in kleptoplastic sea slugs, Plakobranchus ocellatus.</title>
        <authorList>
            <person name="Maeda T."/>
            <person name="Takahashi S."/>
            <person name="Yoshida T."/>
            <person name="Shimamura S."/>
            <person name="Takaki Y."/>
            <person name="Nagai Y."/>
            <person name="Toyoda A."/>
            <person name="Suzuki Y."/>
            <person name="Arimoto A."/>
            <person name="Ishii H."/>
            <person name="Satoh N."/>
            <person name="Nishiyama T."/>
            <person name="Hasebe M."/>
            <person name="Maruyama T."/>
            <person name="Minagawa J."/>
            <person name="Obokata J."/>
            <person name="Shigenobu S."/>
        </authorList>
    </citation>
    <scope>NUCLEOTIDE SEQUENCE [LARGE SCALE GENOMIC DNA]</scope>
</reference>
<comment type="caution">
    <text evidence="1">The sequence shown here is derived from an EMBL/GenBank/DDBJ whole genome shotgun (WGS) entry which is preliminary data.</text>
</comment>
<dbReference type="Proteomes" id="UP000762676">
    <property type="component" value="Unassembled WGS sequence"/>
</dbReference>
<evidence type="ECO:0000313" key="2">
    <source>
        <dbReference type="Proteomes" id="UP000762676"/>
    </source>
</evidence>
<keyword evidence="2" id="KW-1185">Reference proteome</keyword>
<proteinExistence type="predicted"/>